<reference evidence="2 3" key="1">
    <citation type="submission" date="2018-08" db="EMBL/GenBank/DDBJ databases">
        <title>Meiothermus roseus NBRC 110900 genome sequencing project.</title>
        <authorList>
            <person name="Da Costa M.S."/>
            <person name="Albuquerque L."/>
            <person name="Raposo P."/>
            <person name="Froufe H.J.C."/>
            <person name="Barroso C.S."/>
            <person name="Egas C."/>
        </authorList>
    </citation>
    <scope>NUCLEOTIDE SEQUENCE [LARGE SCALE GENOMIC DNA]</scope>
    <source>
        <strain evidence="2 3">NBRC 110900</strain>
    </source>
</reference>
<comment type="caution">
    <text evidence="2">The sequence shown here is derived from an EMBL/GenBank/DDBJ whole genome shotgun (WGS) entry which is preliminary data.</text>
</comment>
<keyword evidence="3" id="KW-1185">Reference proteome</keyword>
<dbReference type="GO" id="GO:0006508">
    <property type="term" value="P:proteolysis"/>
    <property type="evidence" value="ECO:0007669"/>
    <property type="project" value="InterPro"/>
</dbReference>
<dbReference type="EMBL" id="QWLA01000089">
    <property type="protein sequence ID" value="RIH82936.1"/>
    <property type="molecule type" value="Genomic_DNA"/>
</dbReference>
<dbReference type="GO" id="GO:0004197">
    <property type="term" value="F:cysteine-type endopeptidase activity"/>
    <property type="evidence" value="ECO:0007669"/>
    <property type="project" value="InterPro"/>
</dbReference>
<name>A0A399EGT7_9DEIN</name>
<organism evidence="2 3">
    <name type="scientific">Calidithermus roseus</name>
    <dbReference type="NCBI Taxonomy" id="1644118"/>
    <lineage>
        <taxon>Bacteria</taxon>
        <taxon>Thermotogati</taxon>
        <taxon>Deinococcota</taxon>
        <taxon>Deinococci</taxon>
        <taxon>Thermales</taxon>
        <taxon>Thermaceae</taxon>
        <taxon>Calidithermus</taxon>
    </lineage>
</organism>
<feature type="domain" description="Peptidase C14 caspase" evidence="1">
    <location>
        <begin position="2"/>
        <end position="225"/>
    </location>
</feature>
<sequence>MLVVGINKYEDPNIRPLGLAEKDASDLARVFERQKGRAYDEVQVVRLLGKDALLPRVKSTLGEFRRNASDSDTTVLFFSGHGFNDGQVYLIPMYNSRLSDLESDSLRQSDVEDFVSKTRGRVMVFIDTCYSGAVVGGRSNNPDPDRFVQSLAAGSGDRLVMAASRGGQPALEKPDWGNGAFTKALLEALEGGAADASGVVTSSQLFAYVSRRVRELTQNQQIPQQRFVGEDFPVARVR</sequence>
<dbReference type="InterPro" id="IPR029030">
    <property type="entry name" value="Caspase-like_dom_sf"/>
</dbReference>
<evidence type="ECO:0000313" key="2">
    <source>
        <dbReference type="EMBL" id="RIH82936.1"/>
    </source>
</evidence>
<evidence type="ECO:0000313" key="3">
    <source>
        <dbReference type="Proteomes" id="UP000265341"/>
    </source>
</evidence>
<dbReference type="Proteomes" id="UP000265341">
    <property type="component" value="Unassembled WGS sequence"/>
</dbReference>
<protein>
    <submittedName>
        <fullName evidence="2">Caspase domain protein</fullName>
    </submittedName>
</protein>
<evidence type="ECO:0000259" key="1">
    <source>
        <dbReference type="Pfam" id="PF00656"/>
    </source>
</evidence>
<dbReference type="AlphaFoldDB" id="A0A399EGT7"/>
<dbReference type="Gene3D" id="3.40.50.1460">
    <property type="match status" value="1"/>
</dbReference>
<dbReference type="SUPFAM" id="SSF52129">
    <property type="entry name" value="Caspase-like"/>
    <property type="match status" value="1"/>
</dbReference>
<accession>A0A399EGT7</accession>
<gene>
    <name evidence="2" type="ORF">Mrose_03212</name>
</gene>
<dbReference type="InterPro" id="IPR011600">
    <property type="entry name" value="Pept_C14_caspase"/>
</dbReference>
<proteinExistence type="predicted"/>
<dbReference type="Pfam" id="PF00656">
    <property type="entry name" value="Peptidase_C14"/>
    <property type="match status" value="1"/>
</dbReference>